<dbReference type="EMBL" id="PGCI01001160">
    <property type="protein sequence ID" value="PLW07098.1"/>
    <property type="molecule type" value="Genomic_DNA"/>
</dbReference>
<protein>
    <submittedName>
        <fullName evidence="2">Uncharacterized protein</fullName>
    </submittedName>
</protein>
<feature type="region of interest" description="Disordered" evidence="1">
    <location>
        <begin position="116"/>
        <end position="138"/>
    </location>
</feature>
<gene>
    <name evidence="2" type="ORF">PCASD_25408</name>
</gene>
<evidence type="ECO:0000256" key="1">
    <source>
        <dbReference type="SAM" id="MobiDB-lite"/>
    </source>
</evidence>
<evidence type="ECO:0000313" key="3">
    <source>
        <dbReference type="Proteomes" id="UP000235392"/>
    </source>
</evidence>
<comment type="caution">
    <text evidence="2">The sequence shown here is derived from an EMBL/GenBank/DDBJ whole genome shotgun (WGS) entry which is preliminary data.</text>
</comment>
<feature type="compositionally biased region" description="Polar residues" evidence="1">
    <location>
        <begin position="19"/>
        <end position="32"/>
    </location>
</feature>
<evidence type="ECO:0000313" key="2">
    <source>
        <dbReference type="EMBL" id="PLW07098.1"/>
    </source>
</evidence>
<proteinExistence type="predicted"/>
<feature type="compositionally biased region" description="Polar residues" evidence="1">
    <location>
        <begin position="1"/>
        <end position="10"/>
    </location>
</feature>
<sequence length="471" mass="52709">MIRPNISNANHRYPPNTMAPPNQGSVVPTSARSPLPSKGAQIAQIGSTVGAMRTPSGNSLVCYDPIAGGTAGTQVSSATSLGNQQHVVPANHRLPTLGNEGESQGLDLNSDFEDYPEVSNDCRPVSPGSTPNRFPAAMGHSAEDLRPLHQRDPSRAGLAQRLEDPSFLPLDIETIDRLQTLLGINNVNQRLVIDLCSMLASLPASLPTAPVVPVAPGPRDHHYHSTIRVSTKKLMHNYTKLKDHLYDWQNICRQQICSILMEPALEAYTRMHDPDGRMYNHTPLACMRRWIATQTTAFMADYLPNQYEQGDTVAVASVNSFLRNLVKHERTTMRNLALDLFFVIERGFRSRDQIRPNNAIERQMTPALRVRIAMIRMITAHHYLHRPPGDNQLQWDVIDNQLKRIRTWSDHTKHAFTRLLMRRDRKLFTGQAVIEDIDVDQVRLPTKEEVEEIRQSMAVGAGGQDADDEGL</sequence>
<dbReference type="AlphaFoldDB" id="A0A2N5S1H3"/>
<organism evidence="2 3">
    <name type="scientific">Puccinia coronata f. sp. avenae</name>
    <dbReference type="NCBI Taxonomy" id="200324"/>
    <lineage>
        <taxon>Eukaryota</taxon>
        <taxon>Fungi</taxon>
        <taxon>Dikarya</taxon>
        <taxon>Basidiomycota</taxon>
        <taxon>Pucciniomycotina</taxon>
        <taxon>Pucciniomycetes</taxon>
        <taxon>Pucciniales</taxon>
        <taxon>Pucciniaceae</taxon>
        <taxon>Puccinia</taxon>
    </lineage>
</organism>
<reference evidence="2 3" key="1">
    <citation type="submission" date="2017-11" db="EMBL/GenBank/DDBJ databases">
        <title>De novo assembly and phasing of dikaryotic genomes from two isolates of Puccinia coronata f. sp. avenae, the causal agent of oat crown rust.</title>
        <authorList>
            <person name="Miller M.E."/>
            <person name="Zhang Y."/>
            <person name="Omidvar V."/>
            <person name="Sperschneider J."/>
            <person name="Schwessinger B."/>
            <person name="Raley C."/>
            <person name="Palmer J.M."/>
            <person name="Garnica D."/>
            <person name="Upadhyaya N."/>
            <person name="Rathjen J."/>
            <person name="Taylor J.M."/>
            <person name="Park R.F."/>
            <person name="Dodds P.N."/>
            <person name="Hirsch C.D."/>
            <person name="Kianian S.F."/>
            <person name="Figueroa M."/>
        </authorList>
    </citation>
    <scope>NUCLEOTIDE SEQUENCE [LARGE SCALE GENOMIC DNA]</scope>
    <source>
        <strain evidence="2">12SD80</strain>
    </source>
</reference>
<accession>A0A2N5S1H3</accession>
<dbReference type="Proteomes" id="UP000235392">
    <property type="component" value="Unassembled WGS sequence"/>
</dbReference>
<feature type="region of interest" description="Disordered" evidence="1">
    <location>
        <begin position="1"/>
        <end position="38"/>
    </location>
</feature>
<name>A0A2N5S1H3_9BASI</name>